<gene>
    <name evidence="2" type="ORF">DFP95_1488</name>
</gene>
<dbReference type="AlphaFoldDB" id="A0A3D9HNP7"/>
<comment type="caution">
    <text evidence="2">The sequence shown here is derived from an EMBL/GenBank/DDBJ whole genome shotgun (WGS) entry which is preliminary data.</text>
</comment>
<feature type="transmembrane region" description="Helical" evidence="1">
    <location>
        <begin position="6"/>
        <end position="27"/>
    </location>
</feature>
<keyword evidence="1" id="KW-1133">Transmembrane helix</keyword>
<sequence>MGVVPINLKFYLTIVIMTFVLAIVGCTKESTFEDLVKSNEVLVKGEHLEKKLTDADQISRLVNVIIKSKAIDPPERAIGIKPEVVKEVIMLHFPTEDFFYIGDGYLYHGNKGQYYSVSKDIENYTTE</sequence>
<dbReference type="Proteomes" id="UP000256869">
    <property type="component" value="Unassembled WGS sequence"/>
</dbReference>
<keyword evidence="1" id="KW-0812">Transmembrane</keyword>
<evidence type="ECO:0000256" key="1">
    <source>
        <dbReference type="SAM" id="Phobius"/>
    </source>
</evidence>
<organism evidence="2 3">
    <name type="scientific">Cohnella lupini</name>
    <dbReference type="NCBI Taxonomy" id="1294267"/>
    <lineage>
        <taxon>Bacteria</taxon>
        <taxon>Bacillati</taxon>
        <taxon>Bacillota</taxon>
        <taxon>Bacilli</taxon>
        <taxon>Bacillales</taxon>
        <taxon>Paenibacillaceae</taxon>
        <taxon>Cohnella</taxon>
    </lineage>
</organism>
<keyword evidence="3" id="KW-1185">Reference proteome</keyword>
<dbReference type="RefSeq" id="WP_115996052.1">
    <property type="nucleotide sequence ID" value="NZ_QRDY01000048.1"/>
</dbReference>
<dbReference type="OrthoDB" id="2615639at2"/>
<evidence type="ECO:0000313" key="2">
    <source>
        <dbReference type="EMBL" id="RED51124.1"/>
    </source>
</evidence>
<reference evidence="2 3" key="1">
    <citation type="submission" date="2018-07" db="EMBL/GenBank/DDBJ databases">
        <title>Genomic Encyclopedia of Type Strains, Phase III (KMG-III): the genomes of soil and plant-associated and newly described type strains.</title>
        <authorList>
            <person name="Whitman W."/>
        </authorList>
    </citation>
    <scope>NUCLEOTIDE SEQUENCE [LARGE SCALE GENOMIC DNA]</scope>
    <source>
        <strain evidence="2 3">CECT 8236</strain>
    </source>
</reference>
<proteinExistence type="predicted"/>
<evidence type="ECO:0000313" key="3">
    <source>
        <dbReference type="Proteomes" id="UP000256869"/>
    </source>
</evidence>
<dbReference type="EMBL" id="QRDY01000048">
    <property type="protein sequence ID" value="RED51124.1"/>
    <property type="molecule type" value="Genomic_DNA"/>
</dbReference>
<protein>
    <submittedName>
        <fullName evidence="2">Uncharacterized protein</fullName>
    </submittedName>
</protein>
<name>A0A3D9HNP7_9BACL</name>
<accession>A0A3D9HNP7</accession>
<keyword evidence="1" id="KW-0472">Membrane</keyword>